<evidence type="ECO:0000256" key="9">
    <source>
        <dbReference type="ARBA" id="ARBA00023303"/>
    </source>
</evidence>
<dbReference type="AlphaFoldDB" id="A0A7H0FXF2"/>
<keyword evidence="5 12" id="KW-1133">Transmembrane helix</keyword>
<evidence type="ECO:0000256" key="10">
    <source>
        <dbReference type="ARBA" id="ARBA00035120"/>
    </source>
</evidence>
<comment type="similarity">
    <text evidence="10 12">Belongs to the fluoride channel Fluc/FEX (TC 1.A.43) family.</text>
</comment>
<reference evidence="13 14" key="1">
    <citation type="submission" date="2020-08" db="EMBL/GenBank/DDBJ databases">
        <title>Lysobacter sp. II4 sp. nov., isolated from soil.</title>
        <authorList>
            <person name="Woo C.Y."/>
            <person name="Kim J."/>
        </authorList>
    </citation>
    <scope>NUCLEOTIDE SEQUENCE [LARGE SCALE GENOMIC DNA]</scope>
    <source>
        <strain evidence="13 14">II4</strain>
    </source>
</reference>
<dbReference type="KEGG" id="lsx:H8B22_00150"/>
<comment type="catalytic activity">
    <reaction evidence="11">
        <text>fluoride(in) = fluoride(out)</text>
        <dbReference type="Rhea" id="RHEA:76159"/>
        <dbReference type="ChEBI" id="CHEBI:17051"/>
    </reaction>
    <physiologicalReaction direction="left-to-right" evidence="11">
        <dbReference type="Rhea" id="RHEA:76160"/>
    </physiologicalReaction>
</comment>
<name>A0A7H0FXF2_9GAMM</name>
<evidence type="ECO:0000313" key="14">
    <source>
        <dbReference type="Proteomes" id="UP000516018"/>
    </source>
</evidence>
<dbReference type="InterPro" id="IPR003691">
    <property type="entry name" value="FluC"/>
</dbReference>
<keyword evidence="4 12" id="KW-0812">Transmembrane</keyword>
<keyword evidence="12" id="KW-0813">Transport</keyword>
<feature type="transmembrane region" description="Helical" evidence="12">
    <location>
        <begin position="71"/>
        <end position="96"/>
    </location>
</feature>
<evidence type="ECO:0000256" key="5">
    <source>
        <dbReference type="ARBA" id="ARBA00022989"/>
    </source>
</evidence>
<keyword evidence="9 12" id="KW-0407">Ion channel</keyword>
<dbReference type="HAMAP" id="MF_00454">
    <property type="entry name" value="FluC"/>
    <property type="match status" value="1"/>
</dbReference>
<evidence type="ECO:0000313" key="13">
    <source>
        <dbReference type="EMBL" id="QNP40718.1"/>
    </source>
</evidence>
<accession>A0A7H0FXF2</accession>
<evidence type="ECO:0000256" key="8">
    <source>
        <dbReference type="ARBA" id="ARBA00023136"/>
    </source>
</evidence>
<evidence type="ECO:0000256" key="4">
    <source>
        <dbReference type="ARBA" id="ARBA00022692"/>
    </source>
</evidence>
<dbReference type="EMBL" id="CP060820">
    <property type="protein sequence ID" value="QNP40718.1"/>
    <property type="molecule type" value="Genomic_DNA"/>
</dbReference>
<dbReference type="NCBIfam" id="NF010814">
    <property type="entry name" value="PRK14218.1"/>
    <property type="match status" value="1"/>
</dbReference>
<dbReference type="GO" id="GO:0062054">
    <property type="term" value="F:fluoride channel activity"/>
    <property type="evidence" value="ECO:0007669"/>
    <property type="project" value="UniProtKB-UniRule"/>
</dbReference>
<keyword evidence="6 12" id="KW-0915">Sodium</keyword>
<evidence type="ECO:0000256" key="3">
    <source>
        <dbReference type="ARBA" id="ARBA00022519"/>
    </source>
</evidence>
<dbReference type="GO" id="GO:0046872">
    <property type="term" value="F:metal ion binding"/>
    <property type="evidence" value="ECO:0007669"/>
    <property type="project" value="UniProtKB-KW"/>
</dbReference>
<evidence type="ECO:0000256" key="2">
    <source>
        <dbReference type="ARBA" id="ARBA00022475"/>
    </source>
</evidence>
<comment type="subcellular location">
    <subcellularLocation>
        <location evidence="1 12">Cell membrane</location>
        <topology evidence="1 12">Multi-pass membrane protein</topology>
    </subcellularLocation>
</comment>
<organism evidence="13 14">
    <name type="scientific">Agrilutibacter terrestris</name>
    <dbReference type="NCBI Taxonomy" id="2865112"/>
    <lineage>
        <taxon>Bacteria</taxon>
        <taxon>Pseudomonadati</taxon>
        <taxon>Pseudomonadota</taxon>
        <taxon>Gammaproteobacteria</taxon>
        <taxon>Lysobacterales</taxon>
        <taxon>Lysobacteraceae</taxon>
        <taxon>Agrilutibacter</taxon>
    </lineage>
</organism>
<protein>
    <recommendedName>
        <fullName evidence="12">Fluoride-specific ion channel FluC</fullName>
    </recommendedName>
</protein>
<keyword evidence="8 12" id="KW-0472">Membrane</keyword>
<evidence type="ECO:0000256" key="12">
    <source>
        <dbReference type="HAMAP-Rule" id="MF_00454"/>
    </source>
</evidence>
<keyword evidence="3" id="KW-0997">Cell inner membrane</keyword>
<feature type="transmembrane region" description="Helical" evidence="12">
    <location>
        <begin position="102"/>
        <end position="122"/>
    </location>
</feature>
<evidence type="ECO:0000256" key="11">
    <source>
        <dbReference type="ARBA" id="ARBA00035585"/>
    </source>
</evidence>
<sequence>MSLWFQQLWLVMLGGALGAAGRYWLGGVMLRQLGAGFPWGTLAANLLGAFAGGFLAVWLEGRGASALYWRAFLVVGLLGGFTTYSALMIECLLYSRSSRSELAIVYLLLTLFLGLLLVWGGARLGHMLRP</sequence>
<dbReference type="GO" id="GO:0140114">
    <property type="term" value="P:cellular detoxification of fluoride"/>
    <property type="evidence" value="ECO:0007669"/>
    <property type="project" value="UniProtKB-UniRule"/>
</dbReference>
<keyword evidence="2 12" id="KW-1003">Cell membrane</keyword>
<keyword evidence="7 12" id="KW-0406">Ion transport</keyword>
<feature type="binding site" evidence="12">
    <location>
        <position position="79"/>
    </location>
    <ligand>
        <name>Na(+)</name>
        <dbReference type="ChEBI" id="CHEBI:29101"/>
        <note>structural</note>
    </ligand>
</feature>
<evidence type="ECO:0000256" key="6">
    <source>
        <dbReference type="ARBA" id="ARBA00023053"/>
    </source>
</evidence>
<dbReference type="RefSeq" id="WP_187712158.1">
    <property type="nucleotide sequence ID" value="NZ_CP060820.1"/>
</dbReference>
<dbReference type="PANTHER" id="PTHR28259">
    <property type="entry name" value="FLUORIDE EXPORT PROTEIN 1-RELATED"/>
    <property type="match status" value="1"/>
</dbReference>
<dbReference type="GO" id="GO:0005886">
    <property type="term" value="C:plasma membrane"/>
    <property type="evidence" value="ECO:0007669"/>
    <property type="project" value="UniProtKB-SubCell"/>
</dbReference>
<feature type="binding site" evidence="12">
    <location>
        <position position="82"/>
    </location>
    <ligand>
        <name>Na(+)</name>
        <dbReference type="ChEBI" id="CHEBI:29101"/>
        <note>structural</note>
    </ligand>
</feature>
<comment type="function">
    <text evidence="12">Fluoride-specific ion channel. Important for reducing fluoride concentration in the cell, thus reducing its toxicity.</text>
</comment>
<gene>
    <name evidence="12 13" type="primary">crcB</name>
    <name evidence="12" type="synonym">fluC</name>
    <name evidence="13" type="ORF">H8B22_00150</name>
</gene>
<dbReference type="PANTHER" id="PTHR28259:SF1">
    <property type="entry name" value="FLUORIDE EXPORT PROTEIN 1-RELATED"/>
    <property type="match status" value="1"/>
</dbReference>
<dbReference type="Proteomes" id="UP000516018">
    <property type="component" value="Chromosome"/>
</dbReference>
<feature type="transmembrane region" description="Helical" evidence="12">
    <location>
        <begin position="42"/>
        <end position="59"/>
    </location>
</feature>
<keyword evidence="14" id="KW-1185">Reference proteome</keyword>
<proteinExistence type="inferred from homology"/>
<comment type="activity regulation">
    <text evidence="12">Na(+) is not transported, but it plays an essential structural role and its presence is essential for fluoride channel function.</text>
</comment>
<evidence type="ECO:0000256" key="1">
    <source>
        <dbReference type="ARBA" id="ARBA00004651"/>
    </source>
</evidence>
<dbReference type="Pfam" id="PF02537">
    <property type="entry name" value="CRCB"/>
    <property type="match status" value="1"/>
</dbReference>
<evidence type="ECO:0000256" key="7">
    <source>
        <dbReference type="ARBA" id="ARBA00023065"/>
    </source>
</evidence>
<keyword evidence="12" id="KW-0479">Metal-binding</keyword>